<feature type="transmembrane region" description="Helical" evidence="1">
    <location>
        <begin position="209"/>
        <end position="227"/>
    </location>
</feature>
<feature type="transmembrane region" description="Helical" evidence="1">
    <location>
        <begin position="233"/>
        <end position="251"/>
    </location>
</feature>
<accession>A0A926EAY9</accession>
<name>A0A926EAY9_9FIRM</name>
<dbReference type="EMBL" id="JACRTC010000003">
    <property type="protein sequence ID" value="MBC8570463.1"/>
    <property type="molecule type" value="Genomic_DNA"/>
</dbReference>
<dbReference type="AlphaFoldDB" id="A0A926EAY9"/>
<organism evidence="2 3">
    <name type="scientific">Zongyangia hominis</name>
    <dbReference type="NCBI Taxonomy" id="2763677"/>
    <lineage>
        <taxon>Bacteria</taxon>
        <taxon>Bacillati</taxon>
        <taxon>Bacillota</taxon>
        <taxon>Clostridia</taxon>
        <taxon>Eubacteriales</taxon>
        <taxon>Oscillospiraceae</taxon>
        <taxon>Zongyangia</taxon>
    </lineage>
</organism>
<keyword evidence="1" id="KW-0812">Transmembrane</keyword>
<feature type="transmembrane region" description="Helical" evidence="1">
    <location>
        <begin position="80"/>
        <end position="103"/>
    </location>
</feature>
<dbReference type="Proteomes" id="UP000660861">
    <property type="component" value="Unassembled WGS sequence"/>
</dbReference>
<keyword evidence="3" id="KW-1185">Reference proteome</keyword>
<reference evidence="2" key="1">
    <citation type="submission" date="2020-08" db="EMBL/GenBank/DDBJ databases">
        <title>Genome public.</title>
        <authorList>
            <person name="Liu C."/>
            <person name="Sun Q."/>
        </authorList>
    </citation>
    <scope>NUCLEOTIDE SEQUENCE</scope>
    <source>
        <strain evidence="2">NSJ-54</strain>
    </source>
</reference>
<gene>
    <name evidence="2" type="ORF">H8709_06415</name>
</gene>
<feature type="transmembrane region" description="Helical" evidence="1">
    <location>
        <begin position="258"/>
        <end position="279"/>
    </location>
</feature>
<feature type="transmembrane region" description="Helical" evidence="1">
    <location>
        <begin position="432"/>
        <end position="453"/>
    </location>
</feature>
<protein>
    <submittedName>
        <fullName evidence="2">Oligosaccharide repeat unit polymerase</fullName>
    </submittedName>
</protein>
<feature type="transmembrane region" description="Helical" evidence="1">
    <location>
        <begin position="374"/>
        <end position="396"/>
    </location>
</feature>
<evidence type="ECO:0000256" key="1">
    <source>
        <dbReference type="SAM" id="Phobius"/>
    </source>
</evidence>
<dbReference type="RefSeq" id="WP_262397554.1">
    <property type="nucleotide sequence ID" value="NZ_JACRTC010000003.1"/>
</dbReference>
<feature type="transmembrane region" description="Helical" evidence="1">
    <location>
        <begin position="124"/>
        <end position="145"/>
    </location>
</feature>
<proteinExistence type="predicted"/>
<feature type="transmembrane region" description="Helical" evidence="1">
    <location>
        <begin position="6"/>
        <end position="23"/>
    </location>
</feature>
<feature type="transmembrane region" description="Helical" evidence="1">
    <location>
        <begin position="184"/>
        <end position="202"/>
    </location>
</feature>
<feature type="transmembrane region" description="Helical" evidence="1">
    <location>
        <begin position="35"/>
        <end position="60"/>
    </location>
</feature>
<sequence>MKFMTLLYLLLMVLGLMVSLYLFHRAAGTLNIGKINVVSLTYFLFLIQTYLGISLIMLGFDKHYTLKYLTQGDGVLPTVFYVTIAAMILLPLVILGVFNIAKVKAGPAYDAYLQAPVRKEKDEVIFWLVIAGGGVCLLLLAVYLLKIGYLPLLKMIAAPADFNFALERTRINSIIVINQYVRNLLILQFIPLVSYITFAFSLSTRKMKWHVLTVVFFAAALVTKTNNFSKSPVIFHLFIYLLIFIYIRGGLKRWVQGVFWAAMAGLTMLFYTVLGAGGMPNGWLDIYNGPLGRIIFTQVGTLSYSFDMFPAIYPYLGGRSFTPTLLRLVGADPARHLRSAKVIMDFYGSERVYDGTAGVMNSCFLGEAYANFGFWGILFSIFWVGLMLAVFFLLMLKLPKTPVTVVLSAVMACKLALMSQTGFTDFVYSADVMVTTVGLLILNVAPQIWDWLLKRLHTKPRKQSAP</sequence>
<evidence type="ECO:0000313" key="2">
    <source>
        <dbReference type="EMBL" id="MBC8570463.1"/>
    </source>
</evidence>
<keyword evidence="1" id="KW-1133">Transmembrane helix</keyword>
<keyword evidence="1" id="KW-0472">Membrane</keyword>
<evidence type="ECO:0000313" key="3">
    <source>
        <dbReference type="Proteomes" id="UP000660861"/>
    </source>
</evidence>
<comment type="caution">
    <text evidence="2">The sequence shown here is derived from an EMBL/GenBank/DDBJ whole genome shotgun (WGS) entry which is preliminary data.</text>
</comment>